<evidence type="ECO:0000313" key="1">
    <source>
        <dbReference type="EMBL" id="GBO30849.1"/>
    </source>
</evidence>
<reference evidence="1 2" key="1">
    <citation type="journal article" date="2019" name="Sci. Rep.">
        <title>Orb-weaving spider Araneus ventricosus genome elucidates the spidroin gene catalogue.</title>
        <authorList>
            <person name="Kono N."/>
            <person name="Nakamura H."/>
            <person name="Ohtoshi R."/>
            <person name="Moran D.A.P."/>
            <person name="Shinohara A."/>
            <person name="Yoshida Y."/>
            <person name="Fujiwara M."/>
            <person name="Mori M."/>
            <person name="Tomita M."/>
            <person name="Arakawa K."/>
        </authorList>
    </citation>
    <scope>NUCLEOTIDE SEQUENCE [LARGE SCALE GENOMIC DNA]</scope>
</reference>
<proteinExistence type="predicted"/>
<comment type="caution">
    <text evidence="1">The sequence shown here is derived from an EMBL/GenBank/DDBJ whole genome shotgun (WGS) entry which is preliminary data.</text>
</comment>
<dbReference type="Proteomes" id="UP000499080">
    <property type="component" value="Unassembled WGS sequence"/>
</dbReference>
<protein>
    <submittedName>
        <fullName evidence="1">Uncharacterized protein</fullName>
    </submittedName>
</protein>
<evidence type="ECO:0000313" key="2">
    <source>
        <dbReference type="Proteomes" id="UP000499080"/>
    </source>
</evidence>
<dbReference type="AlphaFoldDB" id="A0A4Y2W0D5"/>
<accession>A0A4Y2W0D5</accession>
<sequence>MVTELPNHATKFCLLRPLKTKRAAEVALEFLKAFWTLVPLTSSRGTAANVINEFPTMWPDCKIVHGRSRHPQTVAAERGALQSGHLKYITCLDGKQWKYKLGNRLPFCSVAKKVIKTQS</sequence>
<gene>
    <name evidence="1" type="ORF">AVEN_57843_1</name>
</gene>
<dbReference type="EMBL" id="BGPR01054058">
    <property type="protein sequence ID" value="GBO30849.1"/>
    <property type="molecule type" value="Genomic_DNA"/>
</dbReference>
<name>A0A4Y2W0D5_ARAVE</name>
<organism evidence="1 2">
    <name type="scientific">Araneus ventricosus</name>
    <name type="common">Orbweaver spider</name>
    <name type="synonym">Epeira ventricosa</name>
    <dbReference type="NCBI Taxonomy" id="182803"/>
    <lineage>
        <taxon>Eukaryota</taxon>
        <taxon>Metazoa</taxon>
        <taxon>Ecdysozoa</taxon>
        <taxon>Arthropoda</taxon>
        <taxon>Chelicerata</taxon>
        <taxon>Arachnida</taxon>
        <taxon>Araneae</taxon>
        <taxon>Araneomorphae</taxon>
        <taxon>Entelegynae</taxon>
        <taxon>Araneoidea</taxon>
        <taxon>Araneidae</taxon>
        <taxon>Araneus</taxon>
    </lineage>
</organism>
<keyword evidence="2" id="KW-1185">Reference proteome</keyword>